<feature type="signal peptide" evidence="1">
    <location>
        <begin position="1"/>
        <end position="19"/>
    </location>
</feature>
<proteinExistence type="predicted"/>
<gene>
    <name evidence="3" type="ORF">KUTeg_006198</name>
</gene>
<name>A0ABQ9FFV9_TEGGR</name>
<evidence type="ECO:0000313" key="3">
    <source>
        <dbReference type="EMBL" id="KAJ8316184.1"/>
    </source>
</evidence>
<dbReference type="Proteomes" id="UP001217089">
    <property type="component" value="Unassembled WGS sequence"/>
</dbReference>
<evidence type="ECO:0000313" key="4">
    <source>
        <dbReference type="Proteomes" id="UP001217089"/>
    </source>
</evidence>
<protein>
    <recommendedName>
        <fullName evidence="2">VWFA domain-containing protein</fullName>
    </recommendedName>
</protein>
<feature type="domain" description="VWFA" evidence="2">
    <location>
        <begin position="166"/>
        <end position="339"/>
    </location>
</feature>
<dbReference type="SUPFAM" id="SSF53300">
    <property type="entry name" value="vWA-like"/>
    <property type="match status" value="1"/>
</dbReference>
<dbReference type="PANTHER" id="PTHR24020">
    <property type="entry name" value="COLLAGEN ALPHA"/>
    <property type="match status" value="1"/>
</dbReference>
<evidence type="ECO:0000259" key="2">
    <source>
        <dbReference type="PROSITE" id="PS50234"/>
    </source>
</evidence>
<dbReference type="PANTHER" id="PTHR24020:SF20">
    <property type="entry name" value="PH DOMAIN-CONTAINING PROTEIN"/>
    <property type="match status" value="1"/>
</dbReference>
<dbReference type="Gene3D" id="3.40.50.410">
    <property type="entry name" value="von Willebrand factor, type A domain"/>
    <property type="match status" value="1"/>
</dbReference>
<accession>A0ABQ9FFV9</accession>
<feature type="chain" id="PRO_5047441425" description="VWFA domain-containing protein" evidence="1">
    <location>
        <begin position="20"/>
        <end position="354"/>
    </location>
</feature>
<reference evidence="3 4" key="1">
    <citation type="submission" date="2022-12" db="EMBL/GenBank/DDBJ databases">
        <title>Chromosome-level genome of Tegillarca granosa.</title>
        <authorList>
            <person name="Kim J."/>
        </authorList>
    </citation>
    <scope>NUCLEOTIDE SEQUENCE [LARGE SCALE GENOMIC DNA]</scope>
    <source>
        <strain evidence="3">Teg-2019</strain>
        <tissue evidence="3">Adductor muscle</tissue>
    </source>
</reference>
<comment type="caution">
    <text evidence="3">The sequence shown here is derived from an EMBL/GenBank/DDBJ whole genome shotgun (WGS) entry which is preliminary data.</text>
</comment>
<sequence>MDLRVFFIILFARFNGISSQSVDMTIQNQATGPDVVQAVVDKIKDSCIYSNDRLFLRRLAYVNKIAYEATKQCNSSQYLFTLCEIISSKLKIDWDRTRWQDLTKPLYSGLAASLYLNLRAGNNTPGDINAQAGFWSHYYHLGLPKSDFFSRIKGLNDDVCEQNAMDIVFVVDSSGSIGIINFILMLDFLQNVTDKVDVGPDSVHVGMISFESSAQVEFLLTRYQTRYEVKKAISNVNYLNGGTDISSGIRAARKYVFSEAYGGRKNAVKVMILLTDGQSYYNATFYEAMAAHKEGINIFVIGVGSVNSEEINAAASDPDCTHVFLLSSFNEMDSLIYQIQKSACRVISIFSNNL</sequence>
<keyword evidence="1" id="KW-0732">Signal</keyword>
<keyword evidence="4" id="KW-1185">Reference proteome</keyword>
<dbReference type="EMBL" id="JARBDR010000328">
    <property type="protein sequence ID" value="KAJ8316184.1"/>
    <property type="molecule type" value="Genomic_DNA"/>
</dbReference>
<evidence type="ECO:0000256" key="1">
    <source>
        <dbReference type="SAM" id="SignalP"/>
    </source>
</evidence>
<dbReference type="PROSITE" id="PS50234">
    <property type="entry name" value="VWFA"/>
    <property type="match status" value="1"/>
</dbReference>
<dbReference type="InterPro" id="IPR002035">
    <property type="entry name" value="VWF_A"/>
</dbReference>
<dbReference type="SMART" id="SM00327">
    <property type="entry name" value="VWA"/>
    <property type="match status" value="1"/>
</dbReference>
<dbReference type="InterPro" id="IPR050525">
    <property type="entry name" value="ECM_Assembly_Org"/>
</dbReference>
<organism evidence="3 4">
    <name type="scientific">Tegillarca granosa</name>
    <name type="common">Malaysian cockle</name>
    <name type="synonym">Anadara granosa</name>
    <dbReference type="NCBI Taxonomy" id="220873"/>
    <lineage>
        <taxon>Eukaryota</taxon>
        <taxon>Metazoa</taxon>
        <taxon>Spiralia</taxon>
        <taxon>Lophotrochozoa</taxon>
        <taxon>Mollusca</taxon>
        <taxon>Bivalvia</taxon>
        <taxon>Autobranchia</taxon>
        <taxon>Pteriomorphia</taxon>
        <taxon>Arcoida</taxon>
        <taxon>Arcoidea</taxon>
        <taxon>Arcidae</taxon>
        <taxon>Tegillarca</taxon>
    </lineage>
</organism>
<dbReference type="CDD" id="cd01472">
    <property type="entry name" value="vWA_collagen"/>
    <property type="match status" value="1"/>
</dbReference>
<dbReference type="InterPro" id="IPR036465">
    <property type="entry name" value="vWFA_dom_sf"/>
</dbReference>
<dbReference type="PRINTS" id="PR00453">
    <property type="entry name" value="VWFADOMAIN"/>
</dbReference>
<dbReference type="Pfam" id="PF00092">
    <property type="entry name" value="VWA"/>
    <property type="match status" value="1"/>
</dbReference>